<feature type="transmembrane region" description="Helical" evidence="1">
    <location>
        <begin position="84"/>
        <end position="114"/>
    </location>
</feature>
<dbReference type="Gene3D" id="1.20.5.2280">
    <property type="match status" value="1"/>
</dbReference>
<reference evidence="3" key="2">
    <citation type="journal article" date="2020" name="Nat. Commun.">
        <title>Large-scale genome sequencing of mycorrhizal fungi provides insights into the early evolution of symbiotic traits.</title>
        <authorList>
            <person name="Miyauchi S."/>
            <person name="Kiss E."/>
            <person name="Kuo A."/>
            <person name="Drula E."/>
            <person name="Kohler A."/>
            <person name="Sanchez-Garcia M."/>
            <person name="Morin E."/>
            <person name="Andreopoulos B."/>
            <person name="Barry K.W."/>
            <person name="Bonito G."/>
            <person name="Buee M."/>
            <person name="Carver A."/>
            <person name="Chen C."/>
            <person name="Cichocki N."/>
            <person name="Clum A."/>
            <person name="Culley D."/>
            <person name="Crous P.W."/>
            <person name="Fauchery L."/>
            <person name="Girlanda M."/>
            <person name="Hayes R.D."/>
            <person name="Keri Z."/>
            <person name="LaButti K."/>
            <person name="Lipzen A."/>
            <person name="Lombard V."/>
            <person name="Magnuson J."/>
            <person name="Maillard F."/>
            <person name="Murat C."/>
            <person name="Nolan M."/>
            <person name="Ohm R.A."/>
            <person name="Pangilinan J."/>
            <person name="Pereira M.F."/>
            <person name="Perotto S."/>
            <person name="Peter M."/>
            <person name="Pfister S."/>
            <person name="Riley R."/>
            <person name="Sitrit Y."/>
            <person name="Stielow J.B."/>
            <person name="Szollosi G."/>
            <person name="Zifcakova L."/>
            <person name="Stursova M."/>
            <person name="Spatafora J.W."/>
            <person name="Tedersoo L."/>
            <person name="Vaario L.M."/>
            <person name="Yamada A."/>
            <person name="Yan M."/>
            <person name="Wang P."/>
            <person name="Xu J."/>
            <person name="Bruns T."/>
            <person name="Baldrian P."/>
            <person name="Vilgalys R."/>
            <person name="Dunand C."/>
            <person name="Henrissat B."/>
            <person name="Grigoriev I.V."/>
            <person name="Hibbett D."/>
            <person name="Nagy L.G."/>
            <person name="Martin F.M."/>
        </authorList>
    </citation>
    <scope>NUCLEOTIDE SEQUENCE</scope>
    <source>
        <strain evidence="3">Prilba</strain>
    </source>
</reference>
<dbReference type="InterPro" id="IPR031350">
    <property type="entry name" value="Goodbye_dom"/>
</dbReference>
<dbReference type="SUPFAM" id="SSF57997">
    <property type="entry name" value="Tropomyosin"/>
    <property type="match status" value="1"/>
</dbReference>
<evidence type="ECO:0000259" key="2">
    <source>
        <dbReference type="Pfam" id="PF17109"/>
    </source>
</evidence>
<dbReference type="Proteomes" id="UP000759537">
    <property type="component" value="Unassembled WGS sequence"/>
</dbReference>
<feature type="transmembrane region" description="Helical" evidence="1">
    <location>
        <begin position="153"/>
        <end position="172"/>
    </location>
</feature>
<accession>A0A9P5MSY4</accession>
<dbReference type="Pfam" id="PF17109">
    <property type="entry name" value="Goodbye"/>
    <property type="match status" value="1"/>
</dbReference>
<sequence length="331" mass="36022">MSHSHLTGVTVALSSNFQLIINNALEAYKKRTKDDLLAHPLAPQLQACDSPGAILAILQQQVQGLSQSGSDARWTKWLDPTINVLFAFSSTLGAGVGLVFSPASVVFAGIGVLLSTVKDVRASQDTLMDIFERIEMFFRRLEVYIDVPPTTEMMETVILIMVEILSILGVATKEIRQGRMKKFGRRLIGRTDMEDALKRLDKLTQEEARMAVAQNLKATHTVDERVRGVANTVVAIEDRVAGVDDRVASVDGRVARVGDRVTRVDDKVASIDDKVASVDDKVASVDDKVASINDKVANVEDRVAIVDDSVKAVDGKVTEVIHGAQVIFSQA</sequence>
<keyword evidence="1" id="KW-0472">Membrane</keyword>
<reference evidence="3" key="1">
    <citation type="submission" date="2019-10" db="EMBL/GenBank/DDBJ databases">
        <authorList>
            <consortium name="DOE Joint Genome Institute"/>
            <person name="Kuo A."/>
            <person name="Miyauchi S."/>
            <person name="Kiss E."/>
            <person name="Drula E."/>
            <person name="Kohler A."/>
            <person name="Sanchez-Garcia M."/>
            <person name="Andreopoulos B."/>
            <person name="Barry K.W."/>
            <person name="Bonito G."/>
            <person name="Buee M."/>
            <person name="Carver A."/>
            <person name="Chen C."/>
            <person name="Cichocki N."/>
            <person name="Clum A."/>
            <person name="Culley D."/>
            <person name="Crous P.W."/>
            <person name="Fauchery L."/>
            <person name="Girlanda M."/>
            <person name="Hayes R."/>
            <person name="Keri Z."/>
            <person name="LaButti K."/>
            <person name="Lipzen A."/>
            <person name="Lombard V."/>
            <person name="Magnuson J."/>
            <person name="Maillard F."/>
            <person name="Morin E."/>
            <person name="Murat C."/>
            <person name="Nolan M."/>
            <person name="Ohm R."/>
            <person name="Pangilinan J."/>
            <person name="Pereira M."/>
            <person name="Perotto S."/>
            <person name="Peter M."/>
            <person name="Riley R."/>
            <person name="Sitrit Y."/>
            <person name="Stielow B."/>
            <person name="Szollosi G."/>
            <person name="Zifcakova L."/>
            <person name="Stursova M."/>
            <person name="Spatafora J.W."/>
            <person name="Tedersoo L."/>
            <person name="Vaario L.-M."/>
            <person name="Yamada A."/>
            <person name="Yan M."/>
            <person name="Wang P."/>
            <person name="Xu J."/>
            <person name="Bruns T."/>
            <person name="Baldrian P."/>
            <person name="Vilgalys R."/>
            <person name="Henrissat B."/>
            <person name="Grigoriev I.V."/>
            <person name="Hibbett D."/>
            <person name="Nagy L.G."/>
            <person name="Martin F.M."/>
        </authorList>
    </citation>
    <scope>NUCLEOTIDE SEQUENCE</scope>
    <source>
        <strain evidence="3">Prilba</strain>
    </source>
</reference>
<dbReference type="EMBL" id="WHVB01000012">
    <property type="protein sequence ID" value="KAF8477915.1"/>
    <property type="molecule type" value="Genomic_DNA"/>
</dbReference>
<feature type="domain" description="Fungal STAND N-terminal Goodbye" evidence="2">
    <location>
        <begin position="22"/>
        <end position="144"/>
    </location>
</feature>
<proteinExistence type="predicted"/>
<evidence type="ECO:0000256" key="1">
    <source>
        <dbReference type="SAM" id="Phobius"/>
    </source>
</evidence>
<evidence type="ECO:0000313" key="3">
    <source>
        <dbReference type="EMBL" id="KAF8477915.1"/>
    </source>
</evidence>
<dbReference type="AlphaFoldDB" id="A0A9P5MSY4"/>
<keyword evidence="1" id="KW-1133">Transmembrane helix</keyword>
<name>A0A9P5MSY4_9AGAM</name>
<comment type="caution">
    <text evidence="3">The sequence shown here is derived from an EMBL/GenBank/DDBJ whole genome shotgun (WGS) entry which is preliminary data.</text>
</comment>
<gene>
    <name evidence="3" type="ORF">DFH94DRAFT_801495</name>
</gene>
<dbReference type="Gene3D" id="1.20.5.1070">
    <property type="entry name" value="Head and neck region of the ectodomain of NDV fusion glycoprotein"/>
    <property type="match status" value="1"/>
</dbReference>
<keyword evidence="4" id="KW-1185">Reference proteome</keyword>
<protein>
    <recommendedName>
        <fullName evidence="2">Fungal STAND N-terminal Goodbye domain-containing protein</fullName>
    </recommendedName>
</protein>
<keyword evidence="1" id="KW-0812">Transmembrane</keyword>
<evidence type="ECO:0000313" key="4">
    <source>
        <dbReference type="Proteomes" id="UP000759537"/>
    </source>
</evidence>
<organism evidence="3 4">
    <name type="scientific">Russula ochroleuca</name>
    <dbReference type="NCBI Taxonomy" id="152965"/>
    <lineage>
        <taxon>Eukaryota</taxon>
        <taxon>Fungi</taxon>
        <taxon>Dikarya</taxon>
        <taxon>Basidiomycota</taxon>
        <taxon>Agaricomycotina</taxon>
        <taxon>Agaricomycetes</taxon>
        <taxon>Russulales</taxon>
        <taxon>Russulaceae</taxon>
        <taxon>Russula</taxon>
    </lineage>
</organism>